<dbReference type="InterPro" id="IPR008173">
    <property type="entry name" value="Adenylyl_cyclase_CyaB"/>
</dbReference>
<organism evidence="2 3">
    <name type="scientific">Fenollaria massiliensis</name>
    <dbReference type="NCBI Taxonomy" id="938288"/>
    <lineage>
        <taxon>Bacteria</taxon>
        <taxon>Bacillati</taxon>
        <taxon>Bacillota</taxon>
        <taxon>Clostridia</taxon>
        <taxon>Eubacteriales</taxon>
        <taxon>Fenollaria</taxon>
    </lineage>
</organism>
<sequence length="181" mass="21368">MIEREKEVKVFNLDLDALKRELLSKGAEHLGEEKQINHILKVDLDENSKLKSLLRLREVNKSGKEAFYLTYKIKGKDTGGLRNSEEITSEIKDKDSMLKILEMLGVSVIELNYKTRDSYLYKDARFDFDELDKKTFDVPYLEIEVKDDEKLEEIIKEFNIDRKNITTKNITELRKNKDEIY</sequence>
<dbReference type="RefSeq" id="WP_249243083.1">
    <property type="nucleotide sequence ID" value="NZ_CP096649.1"/>
</dbReference>
<dbReference type="SUPFAM" id="SSF55154">
    <property type="entry name" value="CYTH-like phosphatases"/>
    <property type="match status" value="1"/>
</dbReference>
<name>A0A9E7DKZ2_9FIRM</name>
<dbReference type="PROSITE" id="PS51707">
    <property type="entry name" value="CYTH"/>
    <property type="match status" value="1"/>
</dbReference>
<evidence type="ECO:0000313" key="3">
    <source>
        <dbReference type="Proteomes" id="UP000831151"/>
    </source>
</evidence>
<dbReference type="PANTHER" id="PTHR21028">
    <property type="entry name" value="SI:CH211-156B7.4"/>
    <property type="match status" value="1"/>
</dbReference>
<dbReference type="Pfam" id="PF01928">
    <property type="entry name" value="CYTH"/>
    <property type="match status" value="1"/>
</dbReference>
<dbReference type="AlphaFoldDB" id="A0A9E7DKZ2"/>
<dbReference type="InterPro" id="IPR023577">
    <property type="entry name" value="CYTH_domain"/>
</dbReference>
<dbReference type="PANTHER" id="PTHR21028:SF2">
    <property type="entry name" value="CYTH DOMAIN-CONTAINING PROTEIN"/>
    <property type="match status" value="1"/>
</dbReference>
<evidence type="ECO:0000313" key="2">
    <source>
        <dbReference type="EMBL" id="UQK59717.1"/>
    </source>
</evidence>
<dbReference type="Gene3D" id="2.40.320.10">
    <property type="entry name" value="Hypothetical Protein Pfu-838710-001"/>
    <property type="match status" value="1"/>
</dbReference>
<evidence type="ECO:0000259" key="1">
    <source>
        <dbReference type="PROSITE" id="PS51707"/>
    </source>
</evidence>
<dbReference type="EMBL" id="CP096649">
    <property type="protein sequence ID" value="UQK59717.1"/>
    <property type="molecule type" value="Genomic_DNA"/>
</dbReference>
<protein>
    <submittedName>
        <fullName evidence="2">Class IV adenylate cyclase</fullName>
    </submittedName>
</protein>
<accession>A0A9E7DKZ2</accession>
<dbReference type="KEGG" id="fms:M1R53_03485"/>
<feature type="domain" description="CYTH" evidence="1">
    <location>
        <begin position="3"/>
        <end position="176"/>
    </location>
</feature>
<gene>
    <name evidence="2" type="ORF">M1R53_03485</name>
</gene>
<keyword evidence="3" id="KW-1185">Reference proteome</keyword>
<proteinExistence type="predicted"/>
<reference evidence="2" key="1">
    <citation type="submission" date="2022-04" db="EMBL/GenBank/DDBJ databases">
        <title>Complete genome sequences of Ezakiella coagulans and Fenollaria massiliensis.</title>
        <authorList>
            <person name="France M.T."/>
            <person name="Clifford J."/>
            <person name="Narina S."/>
            <person name="Rutt L."/>
            <person name="Ravel J."/>
        </authorList>
    </citation>
    <scope>NUCLEOTIDE SEQUENCE</scope>
    <source>
        <strain evidence="2">C0061C2</strain>
    </source>
</reference>
<dbReference type="CDD" id="cd07890">
    <property type="entry name" value="CYTH-like_AC_IV-like"/>
    <property type="match status" value="1"/>
</dbReference>
<dbReference type="InterPro" id="IPR033469">
    <property type="entry name" value="CYTH-like_dom_sf"/>
</dbReference>
<dbReference type="Proteomes" id="UP000831151">
    <property type="component" value="Chromosome"/>
</dbReference>